<comment type="similarity">
    <text evidence="1">Belongs to the metallophosphoesterase superfamily. YfcE family.</text>
</comment>
<organism evidence="3 4">
    <name type="scientific">Antarcticimicrobium luteum</name>
    <dbReference type="NCBI Taxonomy" id="2547397"/>
    <lineage>
        <taxon>Bacteria</taxon>
        <taxon>Pseudomonadati</taxon>
        <taxon>Pseudomonadota</taxon>
        <taxon>Alphaproteobacteria</taxon>
        <taxon>Rhodobacterales</taxon>
        <taxon>Paracoccaceae</taxon>
        <taxon>Antarcticimicrobium</taxon>
    </lineage>
</organism>
<name>A0A4R5UXB1_9RHOB</name>
<dbReference type="EMBL" id="SMUV01000071">
    <property type="protein sequence ID" value="TDK43765.1"/>
    <property type="molecule type" value="Genomic_DNA"/>
</dbReference>
<evidence type="ECO:0000313" key="3">
    <source>
        <dbReference type="EMBL" id="TDK43765.1"/>
    </source>
</evidence>
<evidence type="ECO:0000313" key="4">
    <source>
        <dbReference type="Proteomes" id="UP000295301"/>
    </source>
</evidence>
<dbReference type="RefSeq" id="WP_133360764.1">
    <property type="nucleotide sequence ID" value="NZ_SMUV01000071.1"/>
</dbReference>
<proteinExistence type="inferred from homology"/>
<dbReference type="AlphaFoldDB" id="A0A4R5UXB1"/>
<accession>A0A4R5UXB1</accession>
<dbReference type="InterPro" id="IPR024654">
    <property type="entry name" value="Calcineurin-like_PHP_lpxH"/>
</dbReference>
<sequence length="199" mass="20206">MKILAFSDLHLARRAAADLVSHSAGADLVIGAGDFCNARQGLDQAMELLSGIAAPMVMVPGNAESADELRAAVRPGTTVLHGQAAEIGGLRLFGLGGGVPPTPFGAWSWDLTEEAAAALLAPCDGADILITHSPPKGVADCTSQGQSVGSAAIRAAIGRIQPRLALCGHIHDCWGERGRIGGSEVANLGPAGAWFEIGA</sequence>
<dbReference type="PANTHER" id="PTHR12905">
    <property type="entry name" value="METALLOPHOSPHOESTERASE"/>
    <property type="match status" value="1"/>
</dbReference>
<keyword evidence="4" id="KW-1185">Reference proteome</keyword>
<comment type="caution">
    <text evidence="3">The sequence shown here is derived from an EMBL/GenBank/DDBJ whole genome shotgun (WGS) entry which is preliminary data.</text>
</comment>
<dbReference type="Pfam" id="PF12850">
    <property type="entry name" value="Metallophos_2"/>
    <property type="match status" value="1"/>
</dbReference>
<dbReference type="InterPro" id="IPR051693">
    <property type="entry name" value="UPF0046_metallophosphoest"/>
</dbReference>
<feature type="domain" description="Calcineurin-like phosphoesterase" evidence="2">
    <location>
        <begin position="1"/>
        <end position="193"/>
    </location>
</feature>
<evidence type="ECO:0000259" key="2">
    <source>
        <dbReference type="Pfam" id="PF12850"/>
    </source>
</evidence>
<dbReference type="Proteomes" id="UP000295301">
    <property type="component" value="Unassembled WGS sequence"/>
</dbReference>
<dbReference type="PANTHER" id="PTHR12905:SF0">
    <property type="entry name" value="CALCINEURIN-LIKE PHOSPHOESTERASE DOMAIN-CONTAINING PROTEIN"/>
    <property type="match status" value="1"/>
</dbReference>
<dbReference type="Gene3D" id="3.60.21.10">
    <property type="match status" value="1"/>
</dbReference>
<dbReference type="SUPFAM" id="SSF56300">
    <property type="entry name" value="Metallo-dependent phosphatases"/>
    <property type="match status" value="1"/>
</dbReference>
<gene>
    <name evidence="3" type="ORF">E1832_15925</name>
</gene>
<dbReference type="OrthoDB" id="332939at2"/>
<dbReference type="InterPro" id="IPR029052">
    <property type="entry name" value="Metallo-depent_PP-like"/>
</dbReference>
<protein>
    <submittedName>
        <fullName evidence="3">Serine/threonine protein phosphatase</fullName>
    </submittedName>
</protein>
<reference evidence="3 4" key="1">
    <citation type="submission" date="2019-03" db="EMBL/GenBank/DDBJ databases">
        <title>Ruegeria lutea sp. nov., a novel strain, isolated from marine sediment, the Masan Bay, South Korea.</title>
        <authorList>
            <person name="Kim J."/>
            <person name="Kim D.-Y."/>
            <person name="Lee S.-S."/>
        </authorList>
    </citation>
    <scope>NUCLEOTIDE SEQUENCE [LARGE SCALE GENOMIC DNA]</scope>
    <source>
        <strain evidence="3 4">318-1</strain>
    </source>
</reference>
<evidence type="ECO:0000256" key="1">
    <source>
        <dbReference type="ARBA" id="ARBA00008950"/>
    </source>
</evidence>